<dbReference type="AlphaFoldDB" id="A0A0F7Z6X6"/>
<dbReference type="InterPro" id="IPR008795">
    <property type="entry name" value="Prominin"/>
</dbReference>
<evidence type="ECO:0000313" key="9">
    <source>
        <dbReference type="EMBL" id="JAI11943.1"/>
    </source>
</evidence>
<evidence type="ECO:0000256" key="8">
    <source>
        <dbReference type="SAM" id="Phobius"/>
    </source>
</evidence>
<evidence type="ECO:0000256" key="4">
    <source>
        <dbReference type="ARBA" id="ARBA00022989"/>
    </source>
</evidence>
<dbReference type="GO" id="GO:0009986">
    <property type="term" value="C:cell surface"/>
    <property type="evidence" value="ECO:0007669"/>
    <property type="project" value="TreeGrafter"/>
</dbReference>
<dbReference type="PANTHER" id="PTHR22730:SF4">
    <property type="entry name" value="PROMININ-1-A-LIKE"/>
    <property type="match status" value="1"/>
</dbReference>
<feature type="coiled-coil region" evidence="7">
    <location>
        <begin position="219"/>
        <end position="267"/>
    </location>
</feature>
<feature type="transmembrane region" description="Helical" evidence="8">
    <location>
        <begin position="389"/>
        <end position="417"/>
    </location>
</feature>
<evidence type="ECO:0000256" key="7">
    <source>
        <dbReference type="SAM" id="Coils"/>
    </source>
</evidence>
<keyword evidence="4 8" id="KW-1133">Transmembrane helix</keyword>
<evidence type="ECO:0000256" key="6">
    <source>
        <dbReference type="ARBA" id="ARBA00023180"/>
    </source>
</evidence>
<feature type="transmembrane region" description="Helical" evidence="8">
    <location>
        <begin position="121"/>
        <end position="142"/>
    </location>
</feature>
<accession>A0A0F7Z6X6</accession>
<evidence type="ECO:0000256" key="2">
    <source>
        <dbReference type="ARBA" id="ARBA00006058"/>
    </source>
</evidence>
<feature type="transmembrane region" description="Helical" evidence="8">
    <location>
        <begin position="745"/>
        <end position="765"/>
    </location>
</feature>
<keyword evidence="3 8" id="KW-0812">Transmembrane</keyword>
<feature type="transmembrane region" description="Helical" evidence="8">
    <location>
        <begin position="71"/>
        <end position="100"/>
    </location>
</feature>
<dbReference type="Gene3D" id="1.20.5.50">
    <property type="match status" value="1"/>
</dbReference>
<evidence type="ECO:0000256" key="1">
    <source>
        <dbReference type="ARBA" id="ARBA00004475"/>
    </source>
</evidence>
<reference evidence="9" key="1">
    <citation type="submission" date="2014-05" db="EMBL/GenBank/DDBJ databases">
        <title>The extremes of toxin expression variation revealed in two sympatric snake species.</title>
        <authorList>
            <person name="Margres M.J."/>
            <person name="Wray K.P."/>
            <person name="McGivern J.J."/>
            <person name="Seavy M."/>
            <person name="Sanader D."/>
            <person name="Facente J."/>
            <person name="Rokyta D.R."/>
        </authorList>
    </citation>
    <scope>NUCLEOTIDE SEQUENCE</scope>
</reference>
<dbReference type="SUPFAM" id="SSF58010">
    <property type="entry name" value="Fibrinogen coiled-coil and central regions"/>
    <property type="match status" value="1"/>
</dbReference>
<evidence type="ECO:0000256" key="5">
    <source>
        <dbReference type="ARBA" id="ARBA00023136"/>
    </source>
</evidence>
<dbReference type="Pfam" id="PF05478">
    <property type="entry name" value="Prominin"/>
    <property type="match status" value="1"/>
</dbReference>
<protein>
    <submittedName>
        <fullName evidence="9">Prominin-1-A</fullName>
    </submittedName>
</protein>
<proteinExistence type="evidence at transcript level"/>
<name>A0A0F7Z6X6_CROAD</name>
<dbReference type="GO" id="GO:0071914">
    <property type="term" value="C:prominosome"/>
    <property type="evidence" value="ECO:0007669"/>
    <property type="project" value="TreeGrafter"/>
</dbReference>
<keyword evidence="5 8" id="KW-0472">Membrane</keyword>
<keyword evidence="6" id="KW-0325">Glycoprotein</keyword>
<comment type="subcellular location">
    <subcellularLocation>
        <location evidence="1">Cell projection</location>
        <location evidence="1">Microvillus membrane</location>
        <topology evidence="1">Multi-pass membrane protein</topology>
    </subcellularLocation>
</comment>
<keyword evidence="7" id="KW-0175">Coiled coil</keyword>
<dbReference type="GO" id="GO:0016324">
    <property type="term" value="C:apical plasma membrane"/>
    <property type="evidence" value="ECO:0007669"/>
    <property type="project" value="TreeGrafter"/>
</dbReference>
<dbReference type="GO" id="GO:0015485">
    <property type="term" value="F:cholesterol binding"/>
    <property type="evidence" value="ECO:0007669"/>
    <property type="project" value="TreeGrafter"/>
</dbReference>
<dbReference type="EMBL" id="GBEX01002617">
    <property type="protein sequence ID" value="JAI11943.1"/>
    <property type="molecule type" value="mRNA"/>
</dbReference>
<feature type="transmembrane region" description="Helical" evidence="8">
    <location>
        <begin position="438"/>
        <end position="463"/>
    </location>
</feature>
<organism evidence="9">
    <name type="scientific">Crotalus adamanteus</name>
    <name type="common">Eastern diamondback rattlesnake</name>
    <dbReference type="NCBI Taxonomy" id="8729"/>
    <lineage>
        <taxon>Eukaryota</taxon>
        <taxon>Metazoa</taxon>
        <taxon>Chordata</taxon>
        <taxon>Craniata</taxon>
        <taxon>Vertebrata</taxon>
        <taxon>Euteleostomi</taxon>
        <taxon>Lepidosauria</taxon>
        <taxon>Squamata</taxon>
        <taxon>Bifurcata</taxon>
        <taxon>Unidentata</taxon>
        <taxon>Episquamata</taxon>
        <taxon>Toxicofera</taxon>
        <taxon>Serpentes</taxon>
        <taxon>Colubroidea</taxon>
        <taxon>Viperidae</taxon>
        <taxon>Crotalinae</taxon>
        <taxon>Crotalus</taxon>
    </lineage>
</organism>
<dbReference type="GO" id="GO:0005929">
    <property type="term" value="C:cilium"/>
    <property type="evidence" value="ECO:0007669"/>
    <property type="project" value="TreeGrafter"/>
</dbReference>
<comment type="similarity">
    <text evidence="2">Belongs to the prominin family.</text>
</comment>
<evidence type="ECO:0000256" key="3">
    <source>
        <dbReference type="ARBA" id="ARBA00022692"/>
    </source>
</evidence>
<sequence length="807" mass="91288">MPLQNLTQPTYHQPPSNSQDNLQGLFSMVHGYLGIVQPNSFPKDLLTYVIRHPDFLQNQTVYKEMLKYETGFLVCTVIGLLFIVLVPLVGLYFCCCRCCGHCGGFMYQKQNKHTVCKRQTLFCFLLGITAVLLAGDICAYVSNQRLSQGLGSGFDIFNKTVSNLNVYLNSIPQEINDIIRSSNVPLDQVNVSLWNIGDTLGSKIKDKLGGRTNKVLDTAEQLLQDIQSIDQELQKVNQTGARLQEIQKELNKKLTDLRTEINATLKECGSPCEEVSVENLTPEANFDTIPDVSHPLNLISDLTRLDLNSTLIKARNFVKEIPQKVSNQTKEEVSDIQDILYKVKKEINAISDKFHMLVSMKNITAFMENLVKKANDYKPLVVQYDGYRWGVGVCLCCLLLVIIAFNVLGLLLGSLGLDPHGMQWPTKRGCLSNTGGNFFMASVGFSFIFSWLLMLLVLLLFLVGGNSYTLVCQPWSNGILLQYLDTSGLFPELNVKKLMNMKGSDINLTSIYKNCEDNAPLWSTLHLDETISLNETFNISKYTQDIDSALNKTKIDIGSIELLKDEQRNNLLKLSSKDGPLNVDFNSTLEQLNQNLTKQDLNILANKLEKLANTTTGSTSHNLKGQAAELKNIQNWINLKFPPEIQNLTRSIQKLQKTAPQIPNLINFTLSEINDTSSFIQHETEEIINSEIKTFILHILNYFSSYVSWAQHVIMRQLGRCGPVAWALDSMNTVVCNYLVDSLNAFWFSLAWCTIFLLPSIIFAVRLAKFYRRMSVDDIYQDEIEIMENFELSRQNTFKMPRAELKK</sequence>
<dbReference type="GO" id="GO:0031528">
    <property type="term" value="C:microvillus membrane"/>
    <property type="evidence" value="ECO:0007669"/>
    <property type="project" value="UniProtKB-SubCell"/>
</dbReference>
<dbReference type="PANTHER" id="PTHR22730">
    <property type="entry name" value="PROMININ PROM PROTEIN"/>
    <property type="match status" value="1"/>
</dbReference>